<dbReference type="Proteomes" id="UP000218334">
    <property type="component" value="Unassembled WGS sequence"/>
</dbReference>
<dbReference type="PANTHER" id="PTHR38926">
    <property type="entry name" value="F-BOX DOMAIN CONTAINING PROTEIN, EXPRESSED"/>
    <property type="match status" value="1"/>
</dbReference>
<sequence>MDQRTNCVACGGKGYFLQSKTQCQIAADICAVIYCNEDQHVELEKRTEELRGQLASVSQPTPSTLLPPEVLSEIFGLALGGDSFNVSDIKTGPWTFSYVCRSWRFAACGDPAIWTSILIDNRSVTVGASDKVSISYPRRDPASLLSTVLFRSNQRDINIVFNISGDKVDLPTKQTIRRMFQILMEESKRWKSASICVPPELIPMLDAVEGNVPHLSKLHIGLFDLGGYVDIDIPPVPLPLVAAFSVVPALKEVSFDGLGVDQVSWTYAKILFLSPHLKILHLRYCREMLFLEKVEFPQLTRLTISPIYPILNMSDAIITMIASSRCRLQYLHIDRASLSVSFFEIVASMPELTELELCCTRWNDTTQGFGEFVLRMDARTESGHYRVIPLLESLNVLVRGDSVGYMVALRCKHGALKSLVFEAQTDKVLGWLGQDGTMRLRTLKDKGFHISICTTSKDYPYITGHWDPRFVQEEH</sequence>
<name>A0A2H3B7Y7_9AGAR</name>
<protein>
    <submittedName>
        <fullName evidence="1">Uncharacterized protein</fullName>
    </submittedName>
</protein>
<dbReference type="EMBL" id="KZ293469">
    <property type="protein sequence ID" value="PBK62158.1"/>
    <property type="molecule type" value="Genomic_DNA"/>
</dbReference>
<evidence type="ECO:0000313" key="2">
    <source>
        <dbReference type="Proteomes" id="UP000218334"/>
    </source>
</evidence>
<dbReference type="SUPFAM" id="SSF81383">
    <property type="entry name" value="F-box domain"/>
    <property type="match status" value="1"/>
</dbReference>
<evidence type="ECO:0000313" key="1">
    <source>
        <dbReference type="EMBL" id="PBK62158.1"/>
    </source>
</evidence>
<dbReference type="Gene3D" id="1.20.1280.50">
    <property type="match status" value="1"/>
</dbReference>
<proteinExistence type="predicted"/>
<dbReference type="Gene3D" id="3.80.10.10">
    <property type="entry name" value="Ribonuclease Inhibitor"/>
    <property type="match status" value="1"/>
</dbReference>
<accession>A0A2H3B7Y7</accession>
<organism evidence="1 2">
    <name type="scientific">Armillaria solidipes</name>
    <dbReference type="NCBI Taxonomy" id="1076256"/>
    <lineage>
        <taxon>Eukaryota</taxon>
        <taxon>Fungi</taxon>
        <taxon>Dikarya</taxon>
        <taxon>Basidiomycota</taxon>
        <taxon>Agaricomycotina</taxon>
        <taxon>Agaricomycetes</taxon>
        <taxon>Agaricomycetidae</taxon>
        <taxon>Agaricales</taxon>
        <taxon>Marasmiineae</taxon>
        <taxon>Physalacriaceae</taxon>
        <taxon>Armillaria</taxon>
    </lineage>
</organism>
<dbReference type="InterPro" id="IPR032675">
    <property type="entry name" value="LRR_dom_sf"/>
</dbReference>
<reference evidence="2" key="1">
    <citation type="journal article" date="2017" name="Nat. Ecol. Evol.">
        <title>Genome expansion and lineage-specific genetic innovations in the forest pathogenic fungi Armillaria.</title>
        <authorList>
            <person name="Sipos G."/>
            <person name="Prasanna A.N."/>
            <person name="Walter M.C."/>
            <person name="O'Connor E."/>
            <person name="Balint B."/>
            <person name="Krizsan K."/>
            <person name="Kiss B."/>
            <person name="Hess J."/>
            <person name="Varga T."/>
            <person name="Slot J."/>
            <person name="Riley R."/>
            <person name="Boka B."/>
            <person name="Rigling D."/>
            <person name="Barry K."/>
            <person name="Lee J."/>
            <person name="Mihaltcheva S."/>
            <person name="LaButti K."/>
            <person name="Lipzen A."/>
            <person name="Waldron R."/>
            <person name="Moloney N.M."/>
            <person name="Sperisen C."/>
            <person name="Kredics L."/>
            <person name="Vagvoelgyi C."/>
            <person name="Patrignani A."/>
            <person name="Fitzpatrick D."/>
            <person name="Nagy I."/>
            <person name="Doyle S."/>
            <person name="Anderson J.B."/>
            <person name="Grigoriev I.V."/>
            <person name="Gueldener U."/>
            <person name="Muensterkoetter M."/>
            <person name="Nagy L.G."/>
        </authorList>
    </citation>
    <scope>NUCLEOTIDE SEQUENCE [LARGE SCALE GENOMIC DNA]</scope>
    <source>
        <strain evidence="2">28-4</strain>
    </source>
</reference>
<gene>
    <name evidence="1" type="ORF">ARMSODRAFT_980940</name>
</gene>
<dbReference type="STRING" id="1076256.A0A2H3B7Y7"/>
<dbReference type="AlphaFoldDB" id="A0A2H3B7Y7"/>
<dbReference type="PANTHER" id="PTHR38926:SF5">
    <property type="entry name" value="F-BOX AND LEUCINE-RICH REPEAT PROTEIN 6"/>
    <property type="match status" value="1"/>
</dbReference>
<dbReference type="SUPFAM" id="SSF52047">
    <property type="entry name" value="RNI-like"/>
    <property type="match status" value="1"/>
</dbReference>
<keyword evidence="2" id="KW-1185">Reference proteome</keyword>
<dbReference type="InterPro" id="IPR036047">
    <property type="entry name" value="F-box-like_dom_sf"/>
</dbReference>